<evidence type="ECO:0000313" key="6">
    <source>
        <dbReference type="Proteomes" id="UP000695022"/>
    </source>
</evidence>
<dbReference type="Proteomes" id="UP000695022">
    <property type="component" value="Unplaced"/>
</dbReference>
<evidence type="ECO:0000256" key="3">
    <source>
        <dbReference type="ARBA" id="ARBA00022927"/>
    </source>
</evidence>
<dbReference type="InterPro" id="IPR016024">
    <property type="entry name" value="ARM-type_fold"/>
</dbReference>
<keyword evidence="3" id="KW-0653">Protein transport</keyword>
<dbReference type="Pfam" id="PF01602">
    <property type="entry name" value="Adaptin_N"/>
    <property type="match status" value="1"/>
</dbReference>
<evidence type="ECO:0000256" key="2">
    <source>
        <dbReference type="ARBA" id="ARBA00022448"/>
    </source>
</evidence>
<feature type="domain" description="Clathrin/coatomer adaptor adaptin-like N-terminal" evidence="5">
    <location>
        <begin position="63"/>
        <end position="488"/>
    </location>
</feature>
<keyword evidence="2" id="KW-0813">Transport</keyword>
<keyword evidence="4" id="KW-0472">Membrane</keyword>
<dbReference type="GeneID" id="106820253"/>
<name>A0ABM1F753_PRICU</name>
<evidence type="ECO:0000256" key="1">
    <source>
        <dbReference type="ARBA" id="ARBA00004308"/>
    </source>
</evidence>
<dbReference type="RefSeq" id="XP_014680274.1">
    <property type="nucleotide sequence ID" value="XM_014824788.1"/>
</dbReference>
<reference evidence="7" key="1">
    <citation type="submission" date="2025-08" db="UniProtKB">
        <authorList>
            <consortium name="RefSeq"/>
        </authorList>
    </citation>
    <scope>IDENTIFICATION</scope>
</reference>
<dbReference type="InterPro" id="IPR002553">
    <property type="entry name" value="Clathrin/coatomer_adapt-like_N"/>
</dbReference>
<dbReference type="InterPro" id="IPR050840">
    <property type="entry name" value="Adaptor_Complx_Large_Subunit"/>
</dbReference>
<gene>
    <name evidence="7" type="primary">LOC106820253</name>
</gene>
<sequence length="523" mass="58777">MSDIMQKTFAALPGLLQQSMAMSSSIPQTKSTGVGIGVASINFQTFIQTVRNIKSKYEEELFVNNELMEMKQQLCQATILPVQMNENVMKMIYCEMLGYQVPFAYIHAVNLAQKGTLNNKRIGYLAASLCFDEDNELALLLVNTIQRDMSSTNVLEVCMALNACTYFISADLAPLILPIVQDKLKHEKAVVRKKAVLALGSFQKQNPSLLLHLQPNFRQAMGDKDTRVMEATLSVYHRLAQDDPTKFKDLVPALCHILDQVLDNRLPTSYEYHSVAAPWLQIRLLKIMAILGAEDQKSSEQMYVVLRKVMLRSSVNQSIANAVTYEAIRTITTIVPSADLVNAAVKCVGSFVLSRTSNLRYLGIKTLSFILPHVQSTCAQEHQAVVLECLDHPDDSIRRMTLELLRKMANRSNVNTVCQKLNEHLAMTTDMHQRSRLCASICELIGRHAPSDEWRLRAINYLLLTAGDAVAGGDVETLRRMLRHGDDELRTMAVTEYARLLGKDGLPTHLIRIGVWERKNNKE</sequence>
<dbReference type="PANTHER" id="PTHR22780">
    <property type="entry name" value="ADAPTIN, ALPHA/GAMMA/EPSILON"/>
    <property type="match status" value="1"/>
</dbReference>
<keyword evidence="6" id="KW-1185">Reference proteome</keyword>
<comment type="subcellular location">
    <subcellularLocation>
        <location evidence="1">Endomembrane system</location>
    </subcellularLocation>
</comment>
<organism evidence="6 7">
    <name type="scientific">Priapulus caudatus</name>
    <name type="common">Priapulid worm</name>
    <dbReference type="NCBI Taxonomy" id="37621"/>
    <lineage>
        <taxon>Eukaryota</taxon>
        <taxon>Metazoa</taxon>
        <taxon>Ecdysozoa</taxon>
        <taxon>Scalidophora</taxon>
        <taxon>Priapulida</taxon>
        <taxon>Priapulimorpha</taxon>
        <taxon>Priapulimorphida</taxon>
        <taxon>Priapulidae</taxon>
        <taxon>Priapulus</taxon>
    </lineage>
</organism>
<dbReference type="Gene3D" id="1.25.10.10">
    <property type="entry name" value="Leucine-rich Repeat Variant"/>
    <property type="match status" value="1"/>
</dbReference>
<accession>A0ABM1F753</accession>
<dbReference type="InterPro" id="IPR011989">
    <property type="entry name" value="ARM-like"/>
</dbReference>
<evidence type="ECO:0000259" key="5">
    <source>
        <dbReference type="Pfam" id="PF01602"/>
    </source>
</evidence>
<proteinExistence type="predicted"/>
<protein>
    <submittedName>
        <fullName evidence="7">AP-4 complex subunit epsilon-1-like</fullName>
    </submittedName>
</protein>
<dbReference type="SUPFAM" id="SSF48371">
    <property type="entry name" value="ARM repeat"/>
    <property type="match status" value="1"/>
</dbReference>
<evidence type="ECO:0000256" key="4">
    <source>
        <dbReference type="ARBA" id="ARBA00023136"/>
    </source>
</evidence>
<evidence type="ECO:0000313" key="7">
    <source>
        <dbReference type="RefSeq" id="XP_014680274.1"/>
    </source>
</evidence>